<dbReference type="PANTHER" id="PTHR43433">
    <property type="entry name" value="HYDROLASE, ALPHA/BETA FOLD FAMILY PROTEIN"/>
    <property type="match status" value="1"/>
</dbReference>
<dbReference type="InterPro" id="IPR000073">
    <property type="entry name" value="AB_hydrolase_1"/>
</dbReference>
<sequence length="250" mass="26099">MPTFHHDGVDFAYLDEGQGEPILLIHGFASTKEINWVGPGWVAALTGAGRRVIAFDNRGHGASGKVYESAAYDPAVMAGDALALLDHLAIPRADVMGYSMGGRIGACLALSAPERVRALILGGIGIHLVEGAGLPVTVAEALLAPSLDEVTDPVGRTFRAFAEQTGSDRQALAACIYGSRRTLTREEVGRISVPTLIAIGTRDEVSGAGAPLAALIPDARAVDIPGRDHMRAVGDKAYKEAVLAFLAEHG</sequence>
<dbReference type="Gene3D" id="3.40.50.1820">
    <property type="entry name" value="alpha/beta hydrolase"/>
    <property type="match status" value="1"/>
</dbReference>
<reference evidence="2" key="1">
    <citation type="submission" date="2021-05" db="EMBL/GenBank/DDBJ databases">
        <authorList>
            <person name="Sun Q."/>
            <person name="Inoue M."/>
        </authorList>
    </citation>
    <scope>NUCLEOTIDE SEQUENCE</scope>
    <source>
        <strain evidence="2">VKM B-3255</strain>
    </source>
</reference>
<keyword evidence="2" id="KW-0378">Hydrolase</keyword>
<organism evidence="2 3">
    <name type="scientific">Ancylobacter radicis</name>
    <dbReference type="NCBI Taxonomy" id="2836179"/>
    <lineage>
        <taxon>Bacteria</taxon>
        <taxon>Pseudomonadati</taxon>
        <taxon>Pseudomonadota</taxon>
        <taxon>Alphaproteobacteria</taxon>
        <taxon>Hyphomicrobiales</taxon>
        <taxon>Xanthobacteraceae</taxon>
        <taxon>Ancylobacter</taxon>
    </lineage>
</organism>
<dbReference type="SUPFAM" id="SSF53474">
    <property type="entry name" value="alpha/beta-Hydrolases"/>
    <property type="match status" value="1"/>
</dbReference>
<evidence type="ECO:0000313" key="2">
    <source>
        <dbReference type="EMBL" id="MBS9476115.1"/>
    </source>
</evidence>
<dbReference type="Pfam" id="PF00561">
    <property type="entry name" value="Abhydrolase_1"/>
    <property type="match status" value="1"/>
</dbReference>
<name>A0ABS5R389_9HYPH</name>
<evidence type="ECO:0000259" key="1">
    <source>
        <dbReference type="Pfam" id="PF00561"/>
    </source>
</evidence>
<dbReference type="GO" id="GO:0016787">
    <property type="term" value="F:hydrolase activity"/>
    <property type="evidence" value="ECO:0007669"/>
    <property type="project" value="UniProtKB-KW"/>
</dbReference>
<dbReference type="RefSeq" id="WP_213753980.1">
    <property type="nucleotide sequence ID" value="NZ_JAHCQH010000014.1"/>
</dbReference>
<keyword evidence="3" id="KW-1185">Reference proteome</keyword>
<gene>
    <name evidence="2" type="ORF">KIP89_03240</name>
</gene>
<feature type="domain" description="AB hydrolase-1" evidence="1">
    <location>
        <begin position="21"/>
        <end position="124"/>
    </location>
</feature>
<accession>A0ABS5R389</accession>
<dbReference type="Proteomes" id="UP001166585">
    <property type="component" value="Unassembled WGS sequence"/>
</dbReference>
<dbReference type="InterPro" id="IPR050471">
    <property type="entry name" value="AB_hydrolase"/>
</dbReference>
<dbReference type="InterPro" id="IPR029058">
    <property type="entry name" value="AB_hydrolase_fold"/>
</dbReference>
<comment type="caution">
    <text evidence="2">The sequence shown here is derived from an EMBL/GenBank/DDBJ whole genome shotgun (WGS) entry which is preliminary data.</text>
</comment>
<protein>
    <submittedName>
        <fullName evidence="2">Alpha/beta hydrolase</fullName>
    </submittedName>
</protein>
<dbReference type="PRINTS" id="PR00111">
    <property type="entry name" value="ABHYDROLASE"/>
</dbReference>
<proteinExistence type="predicted"/>
<dbReference type="PANTHER" id="PTHR43433:SF5">
    <property type="entry name" value="AB HYDROLASE-1 DOMAIN-CONTAINING PROTEIN"/>
    <property type="match status" value="1"/>
</dbReference>
<evidence type="ECO:0000313" key="3">
    <source>
        <dbReference type="Proteomes" id="UP001166585"/>
    </source>
</evidence>
<dbReference type="EMBL" id="JAHCQH010000014">
    <property type="protein sequence ID" value="MBS9476115.1"/>
    <property type="molecule type" value="Genomic_DNA"/>
</dbReference>